<evidence type="ECO:0000313" key="2">
    <source>
        <dbReference type="Proteomes" id="UP001621964"/>
    </source>
</evidence>
<evidence type="ECO:0000313" key="1">
    <source>
        <dbReference type="EMBL" id="MFK7642223.1"/>
    </source>
</evidence>
<organism evidence="1 2">
    <name type="scientific">Neisseria oralis</name>
    <dbReference type="NCBI Taxonomy" id="1107316"/>
    <lineage>
        <taxon>Bacteria</taxon>
        <taxon>Pseudomonadati</taxon>
        <taxon>Pseudomonadota</taxon>
        <taxon>Betaproteobacteria</taxon>
        <taxon>Neisseriales</taxon>
        <taxon>Neisseriaceae</taxon>
        <taxon>Neisseria</taxon>
    </lineage>
</organism>
<comment type="caution">
    <text evidence="1">The sequence shown here is derived from an EMBL/GenBank/DDBJ whole genome shotgun (WGS) entry which is preliminary data.</text>
</comment>
<gene>
    <name evidence="1" type="ORF">ACI43T_06890</name>
</gene>
<evidence type="ECO:0008006" key="3">
    <source>
        <dbReference type="Google" id="ProtNLM"/>
    </source>
</evidence>
<dbReference type="RefSeq" id="WP_050748712.1">
    <property type="nucleotide sequence ID" value="NZ_JBJGEB010000005.1"/>
</dbReference>
<sequence length="80" mass="9049">MKYSNGKEIKLGDIVCWTGSYPIEKGIVICLIDKDLFLDGYDFTMLKGRGGGIMVLFDDMGLVQITRDDEPDIDLIERMI</sequence>
<protein>
    <recommendedName>
        <fullName evidence="3">Phage protein</fullName>
    </recommendedName>
</protein>
<proteinExistence type="predicted"/>
<accession>A0ABW8Q3T5</accession>
<reference evidence="1 2" key="1">
    <citation type="submission" date="2024-11" db="EMBL/GenBank/DDBJ databases">
        <authorList>
            <person name="Mikucki A.G."/>
            <person name="Kahler C.M."/>
        </authorList>
    </citation>
    <scope>NUCLEOTIDE SEQUENCE [LARGE SCALE GENOMIC DNA]</scope>
    <source>
        <strain evidence="1 2">EXNM717</strain>
    </source>
</reference>
<name>A0ABW8Q3T5_9NEIS</name>
<keyword evidence="2" id="KW-1185">Reference proteome</keyword>
<dbReference type="EMBL" id="JBJGEB010000005">
    <property type="protein sequence ID" value="MFK7642223.1"/>
    <property type="molecule type" value="Genomic_DNA"/>
</dbReference>
<dbReference type="Proteomes" id="UP001621964">
    <property type="component" value="Unassembled WGS sequence"/>
</dbReference>